<dbReference type="AlphaFoldDB" id="A0A1R4IUL3"/>
<protein>
    <submittedName>
        <fullName evidence="1">Uncharacterized protein</fullName>
    </submittedName>
</protein>
<accession>A0A1R4IUL3</accession>
<organism evidence="1 2">
    <name type="scientific">Marinilactibacillus psychrotolerans 42ea</name>
    <dbReference type="NCBI Taxonomy" id="1255609"/>
    <lineage>
        <taxon>Bacteria</taxon>
        <taxon>Bacillati</taxon>
        <taxon>Bacillota</taxon>
        <taxon>Bacilli</taxon>
        <taxon>Lactobacillales</taxon>
        <taxon>Carnobacteriaceae</taxon>
        <taxon>Marinilactibacillus</taxon>
    </lineage>
</organism>
<dbReference type="EMBL" id="FUKW01000043">
    <property type="protein sequence ID" value="SJN23404.1"/>
    <property type="molecule type" value="Genomic_DNA"/>
</dbReference>
<proteinExistence type="predicted"/>
<name>A0A1R4IUL3_9LACT</name>
<gene>
    <name evidence="1" type="ORF">FM115_02650</name>
</gene>
<evidence type="ECO:0000313" key="2">
    <source>
        <dbReference type="Proteomes" id="UP000195611"/>
    </source>
</evidence>
<sequence>MLSHRAIIIINLPRKESGSLNTLIKDGEEEIDITIETEDSIEKKYTITEEDEKIIEAFLLSDETGMSSRRFLELTKSLGNNQIKLQNHPLVLLKVLIPNETSEYGRINNYKMNQVLKRYLINAKK</sequence>
<evidence type="ECO:0000313" key="1">
    <source>
        <dbReference type="EMBL" id="SJN23404.1"/>
    </source>
</evidence>
<dbReference type="RefSeq" id="WP_087057300.1">
    <property type="nucleotide sequence ID" value="NZ_FUKW01000043.1"/>
</dbReference>
<dbReference type="Proteomes" id="UP000195611">
    <property type="component" value="Unassembled WGS sequence"/>
</dbReference>
<reference evidence="1 2" key="1">
    <citation type="submission" date="2017-02" db="EMBL/GenBank/DDBJ databases">
        <authorList>
            <person name="Peterson S.W."/>
        </authorList>
    </citation>
    <scope>NUCLEOTIDE SEQUENCE [LARGE SCALE GENOMIC DNA]</scope>
    <source>
        <strain evidence="1 2">42ea</strain>
    </source>
</reference>